<comment type="caution">
    <text evidence="1">The sequence shown here is derived from an EMBL/GenBank/DDBJ whole genome shotgun (WGS) entry which is preliminary data.</text>
</comment>
<accession>A0A1R1PSV2</accession>
<dbReference type="EMBL" id="LSSK01000256">
    <property type="protein sequence ID" value="OMH84076.1"/>
    <property type="molecule type" value="Genomic_DNA"/>
</dbReference>
<proteinExistence type="predicted"/>
<dbReference type="OrthoDB" id="539213at2759"/>
<gene>
    <name evidence="1" type="ORF">AX774_g2399</name>
</gene>
<protein>
    <submittedName>
        <fullName evidence="1">Uncharacterized protein</fullName>
    </submittedName>
</protein>
<dbReference type="InterPro" id="IPR002110">
    <property type="entry name" value="Ankyrin_rpt"/>
</dbReference>
<dbReference type="SUPFAM" id="SSF48403">
    <property type="entry name" value="Ankyrin repeat"/>
    <property type="match status" value="1"/>
</dbReference>
<dbReference type="Gene3D" id="1.25.40.20">
    <property type="entry name" value="Ankyrin repeat-containing domain"/>
    <property type="match status" value="1"/>
</dbReference>
<evidence type="ECO:0000313" key="1">
    <source>
        <dbReference type="EMBL" id="OMH84076.1"/>
    </source>
</evidence>
<keyword evidence="2" id="KW-1185">Reference proteome</keyword>
<name>A0A1R1PSV2_ZANCU</name>
<dbReference type="AlphaFoldDB" id="A0A1R1PSV2"/>
<dbReference type="Proteomes" id="UP000188320">
    <property type="component" value="Unassembled WGS sequence"/>
</dbReference>
<dbReference type="Pfam" id="PF12796">
    <property type="entry name" value="Ank_2"/>
    <property type="match status" value="1"/>
</dbReference>
<sequence>MALVNQGAKVSDMGSKLIEIACNNNNQQLVEYLVAKGAVLNKSLPGNIHCDGIVSACKNNNSTMAKYLLDHGAKLGR</sequence>
<reference evidence="2" key="1">
    <citation type="submission" date="2017-01" db="EMBL/GenBank/DDBJ databases">
        <authorList>
            <person name="Wang Y."/>
            <person name="White M."/>
            <person name="Kvist S."/>
            <person name="Moncalvo J.-M."/>
        </authorList>
    </citation>
    <scope>NUCLEOTIDE SEQUENCE [LARGE SCALE GENOMIC DNA]</scope>
    <source>
        <strain evidence="2">COL-18-3</strain>
    </source>
</reference>
<organism evidence="1 2">
    <name type="scientific">Zancudomyces culisetae</name>
    <name type="common">Gut fungus</name>
    <name type="synonym">Smittium culisetae</name>
    <dbReference type="NCBI Taxonomy" id="1213189"/>
    <lineage>
        <taxon>Eukaryota</taxon>
        <taxon>Fungi</taxon>
        <taxon>Fungi incertae sedis</taxon>
        <taxon>Zoopagomycota</taxon>
        <taxon>Kickxellomycotina</taxon>
        <taxon>Harpellomycetes</taxon>
        <taxon>Harpellales</taxon>
        <taxon>Legeriomycetaceae</taxon>
        <taxon>Zancudomyces</taxon>
    </lineage>
</organism>
<dbReference type="InterPro" id="IPR036770">
    <property type="entry name" value="Ankyrin_rpt-contain_sf"/>
</dbReference>
<evidence type="ECO:0000313" key="2">
    <source>
        <dbReference type="Proteomes" id="UP000188320"/>
    </source>
</evidence>